<gene>
    <name evidence="1" type="ORF">O6H91_04G124100</name>
</gene>
<organism evidence="1 2">
    <name type="scientific">Diphasiastrum complanatum</name>
    <name type="common">Issler's clubmoss</name>
    <name type="synonym">Lycopodium complanatum</name>
    <dbReference type="NCBI Taxonomy" id="34168"/>
    <lineage>
        <taxon>Eukaryota</taxon>
        <taxon>Viridiplantae</taxon>
        <taxon>Streptophyta</taxon>
        <taxon>Embryophyta</taxon>
        <taxon>Tracheophyta</taxon>
        <taxon>Lycopodiopsida</taxon>
        <taxon>Lycopodiales</taxon>
        <taxon>Lycopodiaceae</taxon>
        <taxon>Lycopodioideae</taxon>
        <taxon>Diphasiastrum</taxon>
    </lineage>
</organism>
<dbReference type="Proteomes" id="UP001162992">
    <property type="component" value="Chromosome 4"/>
</dbReference>
<sequence length="303" mass="33591">MLRSALSRGRKASASFRNSPGLRTSSSSTEFLQLLSSHLLPVQPPVHGLHKALLQSRKGWAVGQRGRAYSGSKVVSKGGGVKVETAAGVLPRVPSVRTGLRSWYMGMLHKHPLLTKSLTASTIYTTADAASQAISKFHSHSSDGEGSSQWDLHRISRMAAFGFFLSGPSLHFWFNFLSRILPKRDIISTFKKMLMGQILYGPTFTTIFFSLNAFAQGETGVEVFQRLKRDLLPTFKSGLMYWPVCDLITFRYVPVHLQPLVSNSFSFIWTVYLTYMASLKKVSNNPNMASPKKIVGSPNLENT</sequence>
<keyword evidence="2" id="KW-1185">Reference proteome</keyword>
<dbReference type="EMBL" id="CM055095">
    <property type="protein sequence ID" value="KAJ7560318.1"/>
    <property type="molecule type" value="Genomic_DNA"/>
</dbReference>
<reference evidence="2" key="1">
    <citation type="journal article" date="2024" name="Proc. Natl. Acad. Sci. U.S.A.">
        <title>Extraordinary preservation of gene collinearity over three hundred million years revealed in homosporous lycophytes.</title>
        <authorList>
            <person name="Li C."/>
            <person name="Wickell D."/>
            <person name="Kuo L.Y."/>
            <person name="Chen X."/>
            <person name="Nie B."/>
            <person name="Liao X."/>
            <person name="Peng D."/>
            <person name="Ji J."/>
            <person name="Jenkins J."/>
            <person name="Williams M."/>
            <person name="Shu S."/>
            <person name="Plott C."/>
            <person name="Barry K."/>
            <person name="Rajasekar S."/>
            <person name="Grimwood J."/>
            <person name="Han X."/>
            <person name="Sun S."/>
            <person name="Hou Z."/>
            <person name="He W."/>
            <person name="Dai G."/>
            <person name="Sun C."/>
            <person name="Schmutz J."/>
            <person name="Leebens-Mack J.H."/>
            <person name="Li F.W."/>
            <person name="Wang L."/>
        </authorList>
    </citation>
    <scope>NUCLEOTIDE SEQUENCE [LARGE SCALE GENOMIC DNA]</scope>
    <source>
        <strain evidence="2">cv. PW_Plant_1</strain>
    </source>
</reference>
<name>A0ACC2E1P5_DIPCM</name>
<evidence type="ECO:0000313" key="2">
    <source>
        <dbReference type="Proteomes" id="UP001162992"/>
    </source>
</evidence>
<protein>
    <submittedName>
        <fullName evidence="1">Uncharacterized protein</fullName>
    </submittedName>
</protein>
<proteinExistence type="predicted"/>
<evidence type="ECO:0000313" key="1">
    <source>
        <dbReference type="EMBL" id="KAJ7560318.1"/>
    </source>
</evidence>
<comment type="caution">
    <text evidence="1">The sequence shown here is derived from an EMBL/GenBank/DDBJ whole genome shotgun (WGS) entry which is preliminary data.</text>
</comment>
<accession>A0ACC2E1P5</accession>